<accession>A0ACC2R0W1</accession>
<evidence type="ECO:0000313" key="1">
    <source>
        <dbReference type="EMBL" id="KAJ8729297.1"/>
    </source>
</evidence>
<gene>
    <name evidence="1" type="ORF">PYW08_000878</name>
</gene>
<comment type="caution">
    <text evidence="1">The sequence shown here is derived from an EMBL/GenBank/DDBJ whole genome shotgun (WGS) entry which is preliminary data.</text>
</comment>
<evidence type="ECO:0000313" key="2">
    <source>
        <dbReference type="Proteomes" id="UP001231649"/>
    </source>
</evidence>
<name>A0ACC2R0W1_9NEOP</name>
<dbReference type="Proteomes" id="UP001231649">
    <property type="component" value="Chromosome 10"/>
</dbReference>
<sequence>MGGGDLNSKKSWHPNTMKNQERVWKAEQAAAEEKKRMVELQRERAEERDRAELNSLMKHSSSPANDNRLSWMYDKPDKKVDQEAYLLGKSIDKNAEQADKAEQDVIPAVSRRVVGSSMLTSAGDTQVDMSRKIREDPLLLIKERERAARAALLNNPLQRRRLAELLRKEQDLRKESKSKKSPKKKDKNLDDLLAAKLNALGGQKSIDLATLLNSDDSSADSSPEKKKSKKKKKKSKQKKKKKERKHSSDSDSDDEKSTKYKKGDKNDEEKCSKRSSAHRDKKESRKRKSSENDYSGSDVTPKKFKGDTPKRDVPRAIPRHEHEADYKKSRYNESKHGGGYHSGRHYSREEERQIKDKREHRKPSGMTEEERAAKLAEMAAAGAEREVQRGRRVASQRAADAAAERAPPQPRAAPARALPDSLESRLHSTRHYIQRDKRHMNEHFARR</sequence>
<protein>
    <submittedName>
        <fullName evidence="1">Uncharacterized protein</fullName>
    </submittedName>
</protein>
<organism evidence="1 2">
    <name type="scientific">Mythimna loreyi</name>
    <dbReference type="NCBI Taxonomy" id="667449"/>
    <lineage>
        <taxon>Eukaryota</taxon>
        <taxon>Metazoa</taxon>
        <taxon>Ecdysozoa</taxon>
        <taxon>Arthropoda</taxon>
        <taxon>Hexapoda</taxon>
        <taxon>Insecta</taxon>
        <taxon>Pterygota</taxon>
        <taxon>Neoptera</taxon>
        <taxon>Endopterygota</taxon>
        <taxon>Lepidoptera</taxon>
        <taxon>Glossata</taxon>
        <taxon>Ditrysia</taxon>
        <taxon>Noctuoidea</taxon>
        <taxon>Noctuidae</taxon>
        <taxon>Noctuinae</taxon>
        <taxon>Hadenini</taxon>
        <taxon>Mythimna</taxon>
    </lineage>
</organism>
<reference evidence="1" key="1">
    <citation type="submission" date="2023-03" db="EMBL/GenBank/DDBJ databases">
        <title>Chromosome-level genomes of two armyworms, Mythimna separata and Mythimna loreyi, provide insights into the biosynthesis and reception of sex pheromones.</title>
        <authorList>
            <person name="Zhao H."/>
        </authorList>
    </citation>
    <scope>NUCLEOTIDE SEQUENCE</scope>
    <source>
        <strain evidence="1">BeijingLab</strain>
    </source>
</reference>
<dbReference type="EMBL" id="CM056786">
    <property type="protein sequence ID" value="KAJ8729297.1"/>
    <property type="molecule type" value="Genomic_DNA"/>
</dbReference>
<keyword evidence="2" id="KW-1185">Reference proteome</keyword>
<proteinExistence type="predicted"/>